<feature type="domain" description="Solute-binding protein family 3/N-terminal" evidence="2">
    <location>
        <begin position="49"/>
        <end position="106"/>
    </location>
</feature>
<reference evidence="3" key="1">
    <citation type="submission" date="2020-10" db="EMBL/GenBank/DDBJ databases">
        <authorList>
            <person name="Gilroy R."/>
        </authorList>
    </citation>
    <scope>NUCLEOTIDE SEQUENCE</scope>
    <source>
        <strain evidence="3">17073</strain>
    </source>
</reference>
<dbReference type="Gene3D" id="3.40.190.10">
    <property type="entry name" value="Periplasmic binding protein-like II"/>
    <property type="match status" value="1"/>
</dbReference>
<evidence type="ECO:0000313" key="4">
    <source>
        <dbReference type="Proteomes" id="UP000824076"/>
    </source>
</evidence>
<proteinExistence type="predicted"/>
<dbReference type="AlphaFoldDB" id="A0A9D1IK30"/>
<accession>A0A9D1IK30</accession>
<feature type="non-terminal residue" evidence="3">
    <location>
        <position position="110"/>
    </location>
</feature>
<gene>
    <name evidence="3" type="ORF">IAD18_03500</name>
</gene>
<organism evidence="3 4">
    <name type="scientific">Candidatus Limisoma intestinavium</name>
    <dbReference type="NCBI Taxonomy" id="2840856"/>
    <lineage>
        <taxon>Bacteria</taxon>
        <taxon>Pseudomonadati</taxon>
        <taxon>Bacteroidota</taxon>
        <taxon>Bacteroidia</taxon>
        <taxon>Bacteroidales</taxon>
        <taxon>Candidatus Limisoma</taxon>
    </lineage>
</organism>
<sequence length="110" mass="12158">MKTPMLFKPKMTVYVLLLAAAIAAMVALRHCDGAGQRPIPSDRGDTLYVAIEYGPMSLYMYDDTLGGFNHDLLGLIAKREGIVVTFKPVVSIDESLERLNNGEYDLSLIH</sequence>
<dbReference type="Pfam" id="PF00497">
    <property type="entry name" value="SBP_bac_3"/>
    <property type="match status" value="1"/>
</dbReference>
<dbReference type="EMBL" id="DVMS01000100">
    <property type="protein sequence ID" value="HIU38717.1"/>
    <property type="molecule type" value="Genomic_DNA"/>
</dbReference>
<keyword evidence="1" id="KW-0732">Signal</keyword>
<name>A0A9D1IK30_9BACT</name>
<dbReference type="Proteomes" id="UP000824076">
    <property type="component" value="Unassembled WGS sequence"/>
</dbReference>
<reference evidence="3" key="2">
    <citation type="journal article" date="2021" name="PeerJ">
        <title>Extensive microbial diversity within the chicken gut microbiome revealed by metagenomics and culture.</title>
        <authorList>
            <person name="Gilroy R."/>
            <person name="Ravi A."/>
            <person name="Getino M."/>
            <person name="Pursley I."/>
            <person name="Horton D.L."/>
            <person name="Alikhan N.F."/>
            <person name="Baker D."/>
            <person name="Gharbi K."/>
            <person name="Hall N."/>
            <person name="Watson M."/>
            <person name="Adriaenssens E.M."/>
            <person name="Foster-Nyarko E."/>
            <person name="Jarju S."/>
            <person name="Secka A."/>
            <person name="Antonio M."/>
            <person name="Oren A."/>
            <person name="Chaudhuri R.R."/>
            <person name="La Ragione R."/>
            <person name="Hildebrand F."/>
            <person name="Pallen M.J."/>
        </authorList>
    </citation>
    <scope>NUCLEOTIDE SEQUENCE</scope>
    <source>
        <strain evidence="3">17073</strain>
    </source>
</reference>
<evidence type="ECO:0000256" key="1">
    <source>
        <dbReference type="SAM" id="SignalP"/>
    </source>
</evidence>
<feature type="chain" id="PRO_5038604461" evidence="1">
    <location>
        <begin position="27"/>
        <end position="110"/>
    </location>
</feature>
<comment type="caution">
    <text evidence="3">The sequence shown here is derived from an EMBL/GenBank/DDBJ whole genome shotgun (WGS) entry which is preliminary data.</text>
</comment>
<dbReference type="InterPro" id="IPR001638">
    <property type="entry name" value="Solute-binding_3/MltF_N"/>
</dbReference>
<dbReference type="SUPFAM" id="SSF53850">
    <property type="entry name" value="Periplasmic binding protein-like II"/>
    <property type="match status" value="1"/>
</dbReference>
<feature type="signal peptide" evidence="1">
    <location>
        <begin position="1"/>
        <end position="26"/>
    </location>
</feature>
<evidence type="ECO:0000313" key="3">
    <source>
        <dbReference type="EMBL" id="HIU38717.1"/>
    </source>
</evidence>
<evidence type="ECO:0000259" key="2">
    <source>
        <dbReference type="Pfam" id="PF00497"/>
    </source>
</evidence>
<protein>
    <submittedName>
        <fullName evidence="3">Transporter substrate-binding domain-containing protein</fullName>
    </submittedName>
</protein>